<proteinExistence type="predicted"/>
<keyword evidence="2" id="KW-1185">Reference proteome</keyword>
<sequence>MSVGSCPALALSASHSFSVANPVPSAGSAMPASVHGTHASVQSDNEIKAEAEFYDFAPLPCVFYSCLLNDEYRSRMFARIYDNRIVMNHPIAPFCCLTTPICIADSIATFVYDKPPMRSGPAPPPCCCCPFTCCGPPVVYSYNPKCCCIDCKDNCGSQVVVAPANCYGCKRYICCGSPCYTACSYPLLLGVKNADAFISAAKVQVDGFKTRHGLPDSEMAVFEMVSDNMGGELLGLELGGARRA</sequence>
<evidence type="ECO:0000313" key="1">
    <source>
        <dbReference type="EMBL" id="CAK0867056.1"/>
    </source>
</evidence>
<dbReference type="EMBL" id="CAUYUJ010016604">
    <property type="protein sequence ID" value="CAK0867056.1"/>
    <property type="molecule type" value="Genomic_DNA"/>
</dbReference>
<evidence type="ECO:0000313" key="2">
    <source>
        <dbReference type="Proteomes" id="UP001189429"/>
    </source>
</evidence>
<protein>
    <recommendedName>
        <fullName evidence="3">Phospholipid scramblase</fullName>
    </recommendedName>
</protein>
<name>A0ABN9V2Q9_9DINO</name>
<evidence type="ECO:0008006" key="3">
    <source>
        <dbReference type="Google" id="ProtNLM"/>
    </source>
</evidence>
<comment type="caution">
    <text evidence="1">The sequence shown here is derived from an EMBL/GenBank/DDBJ whole genome shotgun (WGS) entry which is preliminary data.</text>
</comment>
<dbReference type="Proteomes" id="UP001189429">
    <property type="component" value="Unassembled WGS sequence"/>
</dbReference>
<reference evidence="1" key="1">
    <citation type="submission" date="2023-10" db="EMBL/GenBank/DDBJ databases">
        <authorList>
            <person name="Chen Y."/>
            <person name="Shah S."/>
            <person name="Dougan E. K."/>
            <person name="Thang M."/>
            <person name="Chan C."/>
        </authorList>
    </citation>
    <scope>NUCLEOTIDE SEQUENCE [LARGE SCALE GENOMIC DNA]</scope>
</reference>
<accession>A0ABN9V2Q9</accession>
<gene>
    <name evidence="1" type="ORF">PCOR1329_LOCUS54074</name>
</gene>
<organism evidence="1 2">
    <name type="scientific">Prorocentrum cordatum</name>
    <dbReference type="NCBI Taxonomy" id="2364126"/>
    <lineage>
        <taxon>Eukaryota</taxon>
        <taxon>Sar</taxon>
        <taxon>Alveolata</taxon>
        <taxon>Dinophyceae</taxon>
        <taxon>Prorocentrales</taxon>
        <taxon>Prorocentraceae</taxon>
        <taxon>Prorocentrum</taxon>
    </lineage>
</organism>